<name>A0A948RY51_UNCEI</name>
<gene>
    <name evidence="1" type="ORF">KJ970_12425</name>
</gene>
<comment type="caution">
    <text evidence="1">The sequence shown here is derived from an EMBL/GenBank/DDBJ whole genome shotgun (WGS) entry which is preliminary data.</text>
</comment>
<dbReference type="NCBIfam" id="TIGR00661">
    <property type="entry name" value="MJ1255"/>
    <property type="match status" value="1"/>
</dbReference>
<dbReference type="Pfam" id="PF13528">
    <property type="entry name" value="Glyco_trans_1_3"/>
    <property type="match status" value="1"/>
</dbReference>
<sequence>MARIIYGVQGEGRGHSSRSKIIIEHLLQQGHDVKIFTSHKGYDYLSTIFDDVTNILGLGFVFDGGKLDISKTLQQNLQDGTIDAGKTMYLLYKTFKEFQPHLAITDFEPFVPYLKGLGNIPFLSINHQHIISQYHLEYPYKWRADYLRAKTIVDNMYWFADHYYVTSFYYPRAREMFRKKSTLIPPILRNEVQDRKLADNGPILIYATTTDARMVLDVVQKTKYQYIGYGFDEGSGTKGNITFKKTGTGEFLDDLASAAAVVTNGGYTLMSEAICLGKPVYSIPIRRQFEQMVNGYYLEKLGFGLYDLVPIRKRFLMFLEGLPYYRKNMRNDHSRRQGNTRLFKALDRKIEEIRLP</sequence>
<evidence type="ECO:0000313" key="2">
    <source>
        <dbReference type="Proteomes" id="UP000777784"/>
    </source>
</evidence>
<dbReference type="GO" id="GO:0016757">
    <property type="term" value="F:glycosyltransferase activity"/>
    <property type="evidence" value="ECO:0007669"/>
    <property type="project" value="TreeGrafter"/>
</dbReference>
<dbReference type="PANTHER" id="PTHR21015">
    <property type="entry name" value="UDP-N-ACETYLGLUCOSAMINE--N-ACETYLMURAMYL-(PENTAPEPTIDE) PYROPHOSPHORYL-UNDECAPRENOL N-ACETYLGLUCOSAMINE TRANSFERASE 1"/>
    <property type="match status" value="1"/>
</dbReference>
<accession>A0A948RY51</accession>
<protein>
    <recommendedName>
        <fullName evidence="3">Teichoic acid biosynthesis protein</fullName>
    </recommendedName>
</protein>
<dbReference type="SUPFAM" id="SSF53756">
    <property type="entry name" value="UDP-Glycosyltransferase/glycogen phosphorylase"/>
    <property type="match status" value="1"/>
</dbReference>
<dbReference type="PANTHER" id="PTHR21015:SF22">
    <property type="entry name" value="GLYCOSYLTRANSFERASE"/>
    <property type="match status" value="1"/>
</dbReference>
<organism evidence="1 2">
    <name type="scientific">Eiseniibacteriota bacterium</name>
    <dbReference type="NCBI Taxonomy" id="2212470"/>
    <lineage>
        <taxon>Bacteria</taxon>
        <taxon>Candidatus Eiseniibacteriota</taxon>
    </lineage>
</organism>
<dbReference type="AlphaFoldDB" id="A0A948RY51"/>
<proteinExistence type="predicted"/>
<evidence type="ECO:0000313" key="1">
    <source>
        <dbReference type="EMBL" id="MBU2691723.1"/>
    </source>
</evidence>
<dbReference type="Proteomes" id="UP000777784">
    <property type="component" value="Unassembled WGS sequence"/>
</dbReference>
<evidence type="ECO:0008006" key="3">
    <source>
        <dbReference type="Google" id="ProtNLM"/>
    </source>
</evidence>
<dbReference type="Gene3D" id="3.40.50.2000">
    <property type="entry name" value="Glycogen Phosphorylase B"/>
    <property type="match status" value="1"/>
</dbReference>
<dbReference type="EMBL" id="JAHJDP010000074">
    <property type="protein sequence ID" value="MBU2691723.1"/>
    <property type="molecule type" value="Genomic_DNA"/>
</dbReference>
<reference evidence="1" key="1">
    <citation type="submission" date="2021-05" db="EMBL/GenBank/DDBJ databases">
        <title>Energy efficiency and biological interactions define the core microbiome of deep oligotrophic groundwater.</title>
        <authorList>
            <person name="Mehrshad M."/>
            <person name="Lopez-Fernandez M."/>
            <person name="Bell E."/>
            <person name="Bernier-Latmani R."/>
            <person name="Bertilsson S."/>
            <person name="Dopson M."/>
        </authorList>
    </citation>
    <scope>NUCLEOTIDE SEQUENCE</scope>
    <source>
        <strain evidence="1">Modern_marine.mb.64</strain>
    </source>
</reference>
<dbReference type="InterPro" id="IPR005262">
    <property type="entry name" value="MJ1255-like"/>
</dbReference>